<dbReference type="AlphaFoldDB" id="A0A0S7XQT8"/>
<dbReference type="InterPro" id="IPR029062">
    <property type="entry name" value="Class_I_gatase-like"/>
</dbReference>
<comment type="caution">
    <text evidence="1">The sequence shown here is derived from an EMBL/GenBank/DDBJ whole genome shotgun (WGS) entry which is preliminary data.</text>
</comment>
<gene>
    <name evidence="1" type="ORF">AMK68_00465</name>
</gene>
<evidence type="ECO:0000313" key="2">
    <source>
        <dbReference type="Proteomes" id="UP000052020"/>
    </source>
</evidence>
<dbReference type="Gene3D" id="3.40.50.880">
    <property type="match status" value="1"/>
</dbReference>
<proteinExistence type="predicted"/>
<name>A0A0S7XQT8_9BACT</name>
<dbReference type="Proteomes" id="UP000052020">
    <property type="component" value="Unassembled WGS sequence"/>
</dbReference>
<dbReference type="EMBL" id="LIZY01000006">
    <property type="protein sequence ID" value="KPJ64794.1"/>
    <property type="molecule type" value="Genomic_DNA"/>
</dbReference>
<sequence length="171" mass="18230">MPRLGDGPALCWSDSDLPCAVYRERLTPTSGKVESTYLDGSAGVITSTFGKGRTRLIGTFPGIVFLHQHSPAAGALIASSLDLAGLRPRIFVSNPDVKVRVHQGAGGGYLYAVNVSAESEGTAVVRLSETLGPYKEIEPVTPDPPVEVVGPNEFQLDLPPRRGFVVRMLTK</sequence>
<protein>
    <submittedName>
        <fullName evidence="1">Uncharacterized protein</fullName>
    </submittedName>
</protein>
<evidence type="ECO:0000313" key="1">
    <source>
        <dbReference type="EMBL" id="KPJ64794.1"/>
    </source>
</evidence>
<organism evidence="1 2">
    <name type="scientific">candidate division KD3-62 bacterium DG_56</name>
    <dbReference type="NCBI Taxonomy" id="1704032"/>
    <lineage>
        <taxon>Bacteria</taxon>
        <taxon>candidate division KD3-62</taxon>
    </lineage>
</organism>
<accession>A0A0S7XQT8</accession>
<reference evidence="1 2" key="1">
    <citation type="journal article" date="2015" name="Microbiome">
        <title>Genomic resolution of linkages in carbon, nitrogen, and sulfur cycling among widespread estuary sediment bacteria.</title>
        <authorList>
            <person name="Baker B.J."/>
            <person name="Lazar C.S."/>
            <person name="Teske A.P."/>
            <person name="Dick G.J."/>
        </authorList>
    </citation>
    <scope>NUCLEOTIDE SEQUENCE [LARGE SCALE GENOMIC DNA]</scope>
    <source>
        <strain evidence="1">DG_56</strain>
    </source>
</reference>